<feature type="transmembrane region" description="Helical" evidence="1">
    <location>
        <begin position="12"/>
        <end position="34"/>
    </location>
</feature>
<dbReference type="Proteomes" id="UP000585050">
    <property type="component" value="Unassembled WGS sequence"/>
</dbReference>
<keyword evidence="1" id="KW-0812">Transmembrane</keyword>
<accession>A0A7X8SKC9</accession>
<evidence type="ECO:0000313" key="2">
    <source>
        <dbReference type="EMBL" id="NLR91737.1"/>
    </source>
</evidence>
<organism evidence="2 3">
    <name type="scientific">Flammeovirga agarivorans</name>
    <dbReference type="NCBI Taxonomy" id="2726742"/>
    <lineage>
        <taxon>Bacteria</taxon>
        <taxon>Pseudomonadati</taxon>
        <taxon>Bacteroidota</taxon>
        <taxon>Cytophagia</taxon>
        <taxon>Cytophagales</taxon>
        <taxon>Flammeovirgaceae</taxon>
        <taxon>Flammeovirga</taxon>
    </lineage>
</organism>
<name>A0A7X8SKC9_9BACT</name>
<sequence>MRNIIFQRRKINIFYEVIYSNIILIIYFGVLLVISLLKFALFFVFVFLVAISFAIYRSFMYHKNYILSLDYEEDKFHILYQKIGSINRLIVEKNELNIFLYKRSGRGVKYAYIKMVYLDQTFFLLEDSVELKINELLELFIQLKDLKSEKINIGEQNIIKSYRNT</sequence>
<keyword evidence="3" id="KW-1185">Reference proteome</keyword>
<dbReference type="EMBL" id="JABAIL010000003">
    <property type="protein sequence ID" value="NLR91737.1"/>
    <property type="molecule type" value="Genomic_DNA"/>
</dbReference>
<feature type="transmembrane region" description="Helical" evidence="1">
    <location>
        <begin position="40"/>
        <end position="59"/>
    </location>
</feature>
<reference evidence="2 3" key="1">
    <citation type="submission" date="2020-04" db="EMBL/GenBank/DDBJ databases">
        <title>Flammeovirga sp. SR4, a novel species isolated from seawater.</title>
        <authorList>
            <person name="Wang X."/>
        </authorList>
    </citation>
    <scope>NUCLEOTIDE SEQUENCE [LARGE SCALE GENOMIC DNA]</scope>
    <source>
        <strain evidence="2 3">SR4</strain>
    </source>
</reference>
<dbReference type="RefSeq" id="WP_168882452.1">
    <property type="nucleotide sequence ID" value="NZ_JABAIL010000003.1"/>
</dbReference>
<keyword evidence="1" id="KW-1133">Transmembrane helix</keyword>
<comment type="caution">
    <text evidence="2">The sequence shown here is derived from an EMBL/GenBank/DDBJ whole genome shotgun (WGS) entry which is preliminary data.</text>
</comment>
<keyword evidence="1" id="KW-0472">Membrane</keyword>
<evidence type="ECO:0000256" key="1">
    <source>
        <dbReference type="SAM" id="Phobius"/>
    </source>
</evidence>
<proteinExistence type="predicted"/>
<evidence type="ECO:0000313" key="3">
    <source>
        <dbReference type="Proteomes" id="UP000585050"/>
    </source>
</evidence>
<gene>
    <name evidence="2" type="ORF">HGP29_10995</name>
</gene>
<protein>
    <submittedName>
        <fullName evidence="2">Uncharacterized protein</fullName>
    </submittedName>
</protein>
<dbReference type="AlphaFoldDB" id="A0A7X8SKC9"/>